<dbReference type="InterPro" id="IPR027417">
    <property type="entry name" value="P-loop_NTPase"/>
</dbReference>
<dbReference type="InterPro" id="IPR035649">
    <property type="entry name" value="EFG_V"/>
</dbReference>
<dbReference type="InterPro" id="IPR020568">
    <property type="entry name" value="Ribosomal_Su5_D2-typ_SF"/>
</dbReference>
<dbReference type="NCBIfam" id="TIGR00484">
    <property type="entry name" value="EF-G"/>
    <property type="match status" value="1"/>
</dbReference>
<dbReference type="Pfam" id="PF22042">
    <property type="entry name" value="EF-G_D2"/>
    <property type="match status" value="1"/>
</dbReference>
<dbReference type="SUPFAM" id="SSF54980">
    <property type="entry name" value="EF-G C-terminal domain-like"/>
    <property type="match status" value="2"/>
</dbReference>
<dbReference type="Pfam" id="PF14492">
    <property type="entry name" value="EFG_III"/>
    <property type="match status" value="1"/>
</dbReference>
<dbReference type="SUPFAM" id="SSF50447">
    <property type="entry name" value="Translation proteins"/>
    <property type="match status" value="1"/>
</dbReference>
<evidence type="ECO:0000256" key="6">
    <source>
        <dbReference type="NCBIfam" id="TIGR00484"/>
    </source>
</evidence>
<dbReference type="InterPro" id="IPR000795">
    <property type="entry name" value="T_Tr_GTP-bd_dom"/>
</dbReference>
<dbReference type="Gene3D" id="2.40.30.10">
    <property type="entry name" value="Translation factors"/>
    <property type="match status" value="1"/>
</dbReference>
<dbReference type="InterPro" id="IPR031157">
    <property type="entry name" value="G_TR_CS"/>
</dbReference>
<dbReference type="Gene3D" id="3.30.70.240">
    <property type="match status" value="1"/>
</dbReference>
<dbReference type="SMART" id="SM00889">
    <property type="entry name" value="EFG_IV"/>
    <property type="match status" value="1"/>
</dbReference>
<evidence type="ECO:0000256" key="5">
    <source>
        <dbReference type="ARBA" id="ARBA00023134"/>
    </source>
</evidence>
<dbReference type="GO" id="GO:0005525">
    <property type="term" value="F:GTP binding"/>
    <property type="evidence" value="ECO:0007669"/>
    <property type="project" value="UniProtKB-UniRule"/>
</dbReference>
<keyword evidence="3 8" id="KW-0251">Elongation factor</keyword>
<dbReference type="InterPro" id="IPR041095">
    <property type="entry name" value="EFG_II"/>
</dbReference>
<dbReference type="NCBIfam" id="NF009891">
    <property type="entry name" value="PRK13351.1-1"/>
    <property type="match status" value="1"/>
</dbReference>
<dbReference type="AlphaFoldDB" id="A0A5B8U706"/>
<dbReference type="CDD" id="cd04170">
    <property type="entry name" value="EF-G_bact"/>
    <property type="match status" value="1"/>
</dbReference>
<evidence type="ECO:0000256" key="4">
    <source>
        <dbReference type="ARBA" id="ARBA00022917"/>
    </source>
</evidence>
<dbReference type="CDD" id="cd04088">
    <property type="entry name" value="EFG_mtEFG_II"/>
    <property type="match status" value="1"/>
</dbReference>
<reference evidence="8" key="2">
    <citation type="submission" date="2019-08" db="EMBL/GenBank/DDBJ databases">
        <authorList>
            <person name="Im W.-T."/>
        </authorList>
    </citation>
    <scope>NUCLEOTIDE SEQUENCE</scope>
    <source>
        <strain evidence="8">BR7-21</strain>
    </source>
</reference>
<dbReference type="Pfam" id="PF03764">
    <property type="entry name" value="EFG_IV"/>
    <property type="match status" value="1"/>
</dbReference>
<dbReference type="Gene3D" id="3.30.230.10">
    <property type="match status" value="1"/>
</dbReference>
<dbReference type="NCBIfam" id="NF009381">
    <property type="entry name" value="PRK12740.1-5"/>
    <property type="match status" value="1"/>
</dbReference>
<dbReference type="InterPro" id="IPR005225">
    <property type="entry name" value="Small_GTP-bd"/>
</dbReference>
<dbReference type="InterPro" id="IPR009022">
    <property type="entry name" value="EFG_III"/>
</dbReference>
<dbReference type="FunFam" id="3.30.70.240:FF:000001">
    <property type="entry name" value="Elongation factor G"/>
    <property type="match status" value="1"/>
</dbReference>
<organism evidence="8 9">
    <name type="scientific">Baekduia soli</name>
    <dbReference type="NCBI Taxonomy" id="496014"/>
    <lineage>
        <taxon>Bacteria</taxon>
        <taxon>Bacillati</taxon>
        <taxon>Actinomycetota</taxon>
        <taxon>Thermoleophilia</taxon>
        <taxon>Solirubrobacterales</taxon>
        <taxon>Baekduiaceae</taxon>
        <taxon>Baekduia</taxon>
    </lineage>
</organism>
<keyword evidence="5" id="KW-0342">GTP-binding</keyword>
<dbReference type="PROSITE" id="PS51722">
    <property type="entry name" value="G_TR_2"/>
    <property type="match status" value="1"/>
</dbReference>
<dbReference type="InterPro" id="IPR047872">
    <property type="entry name" value="EFG_IV"/>
</dbReference>
<dbReference type="PANTHER" id="PTHR43261">
    <property type="entry name" value="TRANSLATION ELONGATION FACTOR G-RELATED"/>
    <property type="match status" value="1"/>
</dbReference>
<evidence type="ECO:0000313" key="9">
    <source>
        <dbReference type="Proteomes" id="UP000321805"/>
    </source>
</evidence>
<dbReference type="KEGG" id="bsol:FSW04_14695"/>
<dbReference type="Gene3D" id="3.40.50.300">
    <property type="entry name" value="P-loop containing nucleotide triphosphate hydrolases"/>
    <property type="match status" value="1"/>
</dbReference>
<dbReference type="RefSeq" id="WP_146920521.1">
    <property type="nucleotide sequence ID" value="NZ_CP042430.1"/>
</dbReference>
<dbReference type="InterPro" id="IPR005517">
    <property type="entry name" value="Transl_elong_EFG/EF2_IV"/>
</dbReference>
<name>A0A5B8U706_9ACTN</name>
<gene>
    <name evidence="8" type="primary">fusA</name>
    <name evidence="8" type="ORF">FSW04_14695</name>
</gene>
<evidence type="ECO:0000259" key="7">
    <source>
        <dbReference type="PROSITE" id="PS51722"/>
    </source>
</evidence>
<dbReference type="InterPro" id="IPR014721">
    <property type="entry name" value="Ribsml_uS5_D2-typ_fold_subgr"/>
</dbReference>
<dbReference type="CDD" id="cd03713">
    <property type="entry name" value="EFG_mtEFG_C"/>
    <property type="match status" value="1"/>
</dbReference>
<dbReference type="EMBL" id="CP042430">
    <property type="protein sequence ID" value="QEC48695.1"/>
    <property type="molecule type" value="Genomic_DNA"/>
</dbReference>
<dbReference type="InterPro" id="IPR000640">
    <property type="entry name" value="EFG_V-like"/>
</dbReference>
<dbReference type="FunFam" id="3.30.230.10:FF:000003">
    <property type="entry name" value="Elongation factor G"/>
    <property type="match status" value="1"/>
</dbReference>
<dbReference type="SUPFAM" id="SSF54211">
    <property type="entry name" value="Ribosomal protein S5 domain 2-like"/>
    <property type="match status" value="1"/>
</dbReference>
<dbReference type="GO" id="GO:0003746">
    <property type="term" value="F:translation elongation factor activity"/>
    <property type="evidence" value="ECO:0007669"/>
    <property type="project" value="UniProtKB-UniRule"/>
</dbReference>
<dbReference type="NCBIfam" id="TIGR00231">
    <property type="entry name" value="small_GTP"/>
    <property type="match status" value="1"/>
</dbReference>
<dbReference type="PANTHER" id="PTHR43261:SF6">
    <property type="entry name" value="ELONGATION FACTOR G-LIKE PROTEIN"/>
    <property type="match status" value="1"/>
</dbReference>
<dbReference type="OrthoDB" id="9801472at2"/>
<dbReference type="InterPro" id="IPR053905">
    <property type="entry name" value="EF-G-like_DII"/>
</dbReference>
<evidence type="ECO:0000256" key="1">
    <source>
        <dbReference type="ARBA" id="ARBA00005870"/>
    </source>
</evidence>
<reference evidence="8" key="1">
    <citation type="journal article" date="2018" name="J. Microbiol.">
        <title>Baekduia soli gen. nov., sp. nov., a novel bacterium isolated from the soil of Baekdu Mountain and proposal of a novel family name, Baekduiaceae fam. nov.</title>
        <authorList>
            <person name="An D.S."/>
            <person name="Siddiqi M.Z."/>
            <person name="Kim K.H."/>
            <person name="Yu H.S."/>
            <person name="Im W.T."/>
        </authorList>
    </citation>
    <scope>NUCLEOTIDE SEQUENCE [LARGE SCALE GENOMIC DNA]</scope>
    <source>
        <strain evidence="8">BR7-21</strain>
    </source>
</reference>
<keyword evidence="9" id="KW-1185">Reference proteome</keyword>
<proteinExistence type="inferred from homology"/>
<dbReference type="InterPro" id="IPR009000">
    <property type="entry name" value="Transl_B-barrel_sf"/>
</dbReference>
<dbReference type="InterPro" id="IPR035647">
    <property type="entry name" value="EFG_III/V"/>
</dbReference>
<dbReference type="Proteomes" id="UP000321805">
    <property type="component" value="Chromosome"/>
</dbReference>
<evidence type="ECO:0000313" key="8">
    <source>
        <dbReference type="EMBL" id="QEC48695.1"/>
    </source>
</evidence>
<sequence length="694" mass="75909">MHKAADRIRNVALVGHRGSGKTSLFEALLYQARATNRLGSVADGTSLSDADPDEQARGMSIGAALNSFEWQDRRINLLDTPGEPSFVADALGALRVCESAVFVVNAVMGAEVSTIRLWERASELDLARLIFVNMLDRERADFFRTLDSLKAAFGPHVVATEIPIGSEHEVTGLIDLVDMKAYEYSDASRENCREIPIPEELQAQAEEFRENLMDEVAEVSDTLMERYLEGDEIAHDEIVAALKDGTNHGGIFPVTCGVATRNLGTNRLLDAIVEDLPSPVKHGVMDVTDHVALEPVEDKELFAYVFKTRADPFAGRINLFRVYQGVLEHDSHVLNTRQHGKERIGQLIRFCGKETETVDEFGPGDIGAVAKLKETRAGDWLASRDEPIAMPAIKLPAPVMAFAMEPKTKGDEDKVFTALRRLQEEDPTIDLHRDQQTGEQIVAGLSQMHVEVLVDRLHSRFGAEVTLKPPRVPYQETIRRPAKAHGRHKKQTGGRGQFGDCHIEIEPLEHDAATADFEFVDAIKGGVIPQGFIPAVEKGVLEAMAHGPVAGYPVKGVRVRLFDGSYHTVDSSEHAFKTAGSLAMRQAMADAGAVLLEPIMTVTLSVPEDSVGDVIGDLNSRRGRPQGMEPVASGMTEVKAEVPMAEMLTYAPDLRALTGGQGDYTMEFARYEEVPAHLASKVVAKITAEEEAAV</sequence>
<dbReference type="SMART" id="SM00838">
    <property type="entry name" value="EFG_C"/>
    <property type="match status" value="1"/>
</dbReference>
<dbReference type="Gene3D" id="3.30.70.870">
    <property type="entry name" value="Elongation Factor G (Translational Gtpase), domain 3"/>
    <property type="match status" value="1"/>
</dbReference>
<evidence type="ECO:0000256" key="2">
    <source>
        <dbReference type="ARBA" id="ARBA00022741"/>
    </source>
</evidence>
<keyword evidence="4" id="KW-0648">Protein biosynthesis</keyword>
<dbReference type="GO" id="GO:0003924">
    <property type="term" value="F:GTPase activity"/>
    <property type="evidence" value="ECO:0007669"/>
    <property type="project" value="InterPro"/>
</dbReference>
<dbReference type="CDD" id="cd01434">
    <property type="entry name" value="EFG_mtEFG1_IV"/>
    <property type="match status" value="1"/>
</dbReference>
<protein>
    <recommendedName>
        <fullName evidence="6">Elongation factor G</fullName>
    </recommendedName>
</protein>
<dbReference type="SUPFAM" id="SSF52540">
    <property type="entry name" value="P-loop containing nucleoside triphosphate hydrolases"/>
    <property type="match status" value="1"/>
</dbReference>
<accession>A0A5B8U706</accession>
<dbReference type="PROSITE" id="PS00301">
    <property type="entry name" value="G_TR_1"/>
    <property type="match status" value="1"/>
</dbReference>
<keyword evidence="2" id="KW-0547">Nucleotide-binding</keyword>
<dbReference type="NCBIfam" id="NF009379">
    <property type="entry name" value="PRK12740.1-3"/>
    <property type="match status" value="1"/>
</dbReference>
<dbReference type="InterPro" id="IPR004540">
    <property type="entry name" value="Transl_elong_EFG/EF2"/>
</dbReference>
<comment type="similarity">
    <text evidence="1">Belongs to the TRAFAC class translation factor GTPase superfamily. Classic translation factor GTPase family. EF-G/EF-2 subfamily.</text>
</comment>
<dbReference type="CDD" id="cd16262">
    <property type="entry name" value="EFG_III"/>
    <property type="match status" value="1"/>
</dbReference>
<feature type="domain" description="Tr-type G" evidence="7">
    <location>
        <begin position="6"/>
        <end position="280"/>
    </location>
</feature>
<dbReference type="GO" id="GO:0032790">
    <property type="term" value="P:ribosome disassembly"/>
    <property type="evidence" value="ECO:0007669"/>
    <property type="project" value="TreeGrafter"/>
</dbReference>
<dbReference type="Pfam" id="PF00679">
    <property type="entry name" value="EFG_C"/>
    <property type="match status" value="1"/>
</dbReference>
<evidence type="ECO:0000256" key="3">
    <source>
        <dbReference type="ARBA" id="ARBA00022768"/>
    </source>
</evidence>
<dbReference type="Pfam" id="PF00009">
    <property type="entry name" value="GTP_EFTU"/>
    <property type="match status" value="1"/>
</dbReference>